<keyword evidence="1 5" id="KW-0808">Transferase</keyword>
<dbReference type="Proteomes" id="UP000000925">
    <property type="component" value="Chromosome"/>
</dbReference>
<dbReference type="STRING" id="583355.Caka_0209"/>
<evidence type="ECO:0000256" key="3">
    <source>
        <dbReference type="ARBA" id="ARBA00022741"/>
    </source>
</evidence>
<dbReference type="OrthoDB" id="9805030at2"/>
<keyword evidence="2" id="KW-0545">Nucleotide biosynthesis</keyword>
<evidence type="ECO:0000256" key="5">
    <source>
        <dbReference type="RuleBase" id="RU003330"/>
    </source>
</evidence>
<evidence type="ECO:0000256" key="6">
    <source>
        <dbReference type="RuleBase" id="RU003331"/>
    </source>
</evidence>
<organism evidence="7 8">
    <name type="scientific">Coraliomargarita akajimensis (strain DSM 45221 / IAM 15411 / JCM 23193 / KCTC 12865 / 04OKA010-24)</name>
    <dbReference type="NCBI Taxonomy" id="583355"/>
    <lineage>
        <taxon>Bacteria</taxon>
        <taxon>Pseudomonadati</taxon>
        <taxon>Verrucomicrobiota</taxon>
        <taxon>Opitutia</taxon>
        <taxon>Puniceicoccales</taxon>
        <taxon>Coraliomargaritaceae</taxon>
        <taxon>Coraliomargarita</taxon>
    </lineage>
</organism>
<keyword evidence="6" id="KW-0067">ATP-binding</keyword>
<dbReference type="InterPro" id="IPR027417">
    <property type="entry name" value="P-loop_NTPase"/>
</dbReference>
<dbReference type="GO" id="GO:0005737">
    <property type="term" value="C:cytoplasm"/>
    <property type="evidence" value="ECO:0007669"/>
    <property type="project" value="UniProtKB-SubCell"/>
</dbReference>
<dbReference type="HOGENOM" id="CLU_035086_0_0_0"/>
<accession>D5ELR1</accession>
<dbReference type="CDD" id="cd01428">
    <property type="entry name" value="ADK"/>
    <property type="match status" value="1"/>
</dbReference>
<dbReference type="GO" id="GO:0004017">
    <property type="term" value="F:AMP kinase activity"/>
    <property type="evidence" value="ECO:0007669"/>
    <property type="project" value="UniProtKB-EC"/>
</dbReference>
<keyword evidence="4 5" id="KW-0418">Kinase</keyword>
<reference evidence="7 8" key="1">
    <citation type="journal article" date="2010" name="Stand. Genomic Sci.">
        <title>Complete genome sequence of Coraliomargarita akajimensis type strain (04OKA010-24).</title>
        <authorList>
            <person name="Mavromatis K."/>
            <person name="Abt B."/>
            <person name="Brambilla E."/>
            <person name="Lapidus A."/>
            <person name="Copeland A."/>
            <person name="Deshpande S."/>
            <person name="Nolan M."/>
            <person name="Lucas S."/>
            <person name="Tice H."/>
            <person name="Cheng J.F."/>
            <person name="Han C."/>
            <person name="Detter J.C."/>
            <person name="Woyke T."/>
            <person name="Goodwin L."/>
            <person name="Pitluck S."/>
            <person name="Held B."/>
            <person name="Brettin T."/>
            <person name="Tapia R."/>
            <person name="Ivanova N."/>
            <person name="Mikhailova N."/>
            <person name="Pati A."/>
            <person name="Liolios K."/>
            <person name="Chen A."/>
            <person name="Palaniappan K."/>
            <person name="Land M."/>
            <person name="Hauser L."/>
            <person name="Chang Y.J."/>
            <person name="Jeffries C.D."/>
            <person name="Rohde M."/>
            <person name="Goker M."/>
            <person name="Bristow J."/>
            <person name="Eisen J.A."/>
            <person name="Markowitz V."/>
            <person name="Hugenholtz P."/>
            <person name="Klenk H.P."/>
            <person name="Kyrpides N.C."/>
        </authorList>
    </citation>
    <scope>NUCLEOTIDE SEQUENCE [LARGE SCALE GENOMIC DNA]</scope>
    <source>
        <strain evidence="8">DSM 45221 / IAM 15411 / JCM 23193 / KCTC 12865</strain>
    </source>
</reference>
<dbReference type="eggNOG" id="COG0563">
    <property type="taxonomic scope" value="Bacteria"/>
</dbReference>
<comment type="subcellular location">
    <subcellularLocation>
        <location evidence="6">Cytoplasm</location>
    </subcellularLocation>
</comment>
<comment type="subunit">
    <text evidence="6">Monomer.</text>
</comment>
<dbReference type="Gene3D" id="3.40.50.300">
    <property type="entry name" value="P-loop containing nucleotide triphosphate hydrolases"/>
    <property type="match status" value="1"/>
</dbReference>
<comment type="similarity">
    <text evidence="5">Belongs to the adenylate kinase family.</text>
</comment>
<keyword evidence="3 6" id="KW-0547">Nucleotide-binding</keyword>
<gene>
    <name evidence="7" type="ordered locus">Caka_0209</name>
</gene>
<dbReference type="RefSeq" id="WP_013041962.1">
    <property type="nucleotide sequence ID" value="NC_014008.1"/>
</dbReference>
<dbReference type="Pfam" id="PF00406">
    <property type="entry name" value="ADK"/>
    <property type="match status" value="1"/>
</dbReference>
<evidence type="ECO:0000313" key="8">
    <source>
        <dbReference type="Proteomes" id="UP000000925"/>
    </source>
</evidence>
<sequence>MASDSTNRTDKDSVQDLEVKDAQIIFNSVWAKLEDELGAENLRFPKEIFWLNGAPGAGKGTNTNFIMQYRNLTAPPLVVSSLLQSPEARKRIDAGLLVGDREVIEIILRKLLEPVYKSGAVVDGFPRTKVQVECVKLLYHKLIGLRQHFKDTLFSEFFKKPHFHIVVLFVDEKESVSRQIKRGRQAMENNEEVRESGVGVVQEVRPTDMDPEACLNRYRTFKEKTYGALKDLREIFFYHFINAHGSIEEVRRRIDQELRYQGSLELDEATYDRLSVLPIASSMSNHARQDLVDRLESYERRDSELFARVVDVIKSDFMPIIKRHAISGTAVINSEEMIFEQPEALSMLIDIFSERGYHAIVDVNRLDVPESIDPKTFKIKNRIKKIFRVRVRFQGSEIRRGR</sequence>
<dbReference type="InterPro" id="IPR000850">
    <property type="entry name" value="Adenylat/UMP-CMP_kin"/>
</dbReference>
<evidence type="ECO:0000256" key="1">
    <source>
        <dbReference type="ARBA" id="ARBA00022679"/>
    </source>
</evidence>
<dbReference type="AlphaFoldDB" id="D5ELR1"/>
<keyword evidence="8" id="KW-1185">Reference proteome</keyword>
<dbReference type="KEGG" id="caa:Caka_0209"/>
<name>D5ELR1_CORAD</name>
<dbReference type="GO" id="GO:0005524">
    <property type="term" value="F:ATP binding"/>
    <property type="evidence" value="ECO:0007669"/>
    <property type="project" value="UniProtKB-KW"/>
</dbReference>
<evidence type="ECO:0000256" key="2">
    <source>
        <dbReference type="ARBA" id="ARBA00022727"/>
    </source>
</evidence>
<evidence type="ECO:0000256" key="4">
    <source>
        <dbReference type="ARBA" id="ARBA00022777"/>
    </source>
</evidence>
<proteinExistence type="inferred from homology"/>
<dbReference type="EMBL" id="CP001998">
    <property type="protein sequence ID" value="ADE53236.1"/>
    <property type="molecule type" value="Genomic_DNA"/>
</dbReference>
<dbReference type="PROSITE" id="PS00113">
    <property type="entry name" value="ADENYLATE_KINASE"/>
    <property type="match status" value="1"/>
</dbReference>
<dbReference type="SUPFAM" id="SSF52540">
    <property type="entry name" value="P-loop containing nucleoside triphosphate hydrolases"/>
    <property type="match status" value="1"/>
</dbReference>
<dbReference type="InterPro" id="IPR033690">
    <property type="entry name" value="Adenylat_kinase_CS"/>
</dbReference>
<dbReference type="EC" id="2.7.4.3" evidence="6"/>
<protein>
    <recommendedName>
        <fullName evidence="6">Adenylate kinase</fullName>
        <ecNumber evidence="6">2.7.4.3</ecNumber>
    </recommendedName>
</protein>
<evidence type="ECO:0000313" key="7">
    <source>
        <dbReference type="EMBL" id="ADE53236.1"/>
    </source>
</evidence>
<comment type="catalytic activity">
    <reaction evidence="6">
        <text>AMP + ATP = 2 ADP</text>
        <dbReference type="Rhea" id="RHEA:12973"/>
        <dbReference type="ChEBI" id="CHEBI:30616"/>
        <dbReference type="ChEBI" id="CHEBI:456215"/>
        <dbReference type="ChEBI" id="CHEBI:456216"/>
        <dbReference type="EC" id="2.7.4.3"/>
    </reaction>
</comment>
<dbReference type="PRINTS" id="PR00094">
    <property type="entry name" value="ADENYLTKNASE"/>
</dbReference>
<dbReference type="PANTHER" id="PTHR23359">
    <property type="entry name" value="NUCLEOTIDE KINASE"/>
    <property type="match status" value="1"/>
</dbReference>